<accession>A0A2A4T973</accession>
<protein>
    <submittedName>
        <fullName evidence="2">Uncharacterized protein</fullName>
    </submittedName>
</protein>
<feature type="transmembrane region" description="Helical" evidence="1">
    <location>
        <begin position="48"/>
        <end position="73"/>
    </location>
</feature>
<organism evidence="2 3">
    <name type="scientific">SAR324 cluster bacterium</name>
    <dbReference type="NCBI Taxonomy" id="2024889"/>
    <lineage>
        <taxon>Bacteria</taxon>
        <taxon>Deltaproteobacteria</taxon>
        <taxon>SAR324 cluster</taxon>
    </lineage>
</organism>
<evidence type="ECO:0000256" key="1">
    <source>
        <dbReference type="SAM" id="Phobius"/>
    </source>
</evidence>
<dbReference type="EMBL" id="NVSR01000007">
    <property type="protein sequence ID" value="PCI30186.1"/>
    <property type="molecule type" value="Genomic_DNA"/>
</dbReference>
<sequence length="82" mass="9587">MLIDLMFILLLAPIPLMKLYKKISSFQMWILYGIITGLYQFVHIDTPVMYSTVHLVFVFIGSIVLGNLAVWLIKRRQKKTNE</sequence>
<name>A0A2A4T973_9DELT</name>
<proteinExistence type="predicted"/>
<gene>
    <name evidence="2" type="ORF">COB67_02555</name>
</gene>
<feature type="transmembrane region" description="Helical" evidence="1">
    <location>
        <begin position="26"/>
        <end position="42"/>
    </location>
</feature>
<keyword evidence="1" id="KW-1133">Transmembrane helix</keyword>
<evidence type="ECO:0000313" key="2">
    <source>
        <dbReference type="EMBL" id="PCI30186.1"/>
    </source>
</evidence>
<dbReference type="Proteomes" id="UP000218113">
    <property type="component" value="Unassembled WGS sequence"/>
</dbReference>
<evidence type="ECO:0000313" key="3">
    <source>
        <dbReference type="Proteomes" id="UP000218113"/>
    </source>
</evidence>
<dbReference type="AlphaFoldDB" id="A0A2A4T973"/>
<comment type="caution">
    <text evidence="2">The sequence shown here is derived from an EMBL/GenBank/DDBJ whole genome shotgun (WGS) entry which is preliminary data.</text>
</comment>
<reference evidence="3" key="1">
    <citation type="submission" date="2017-08" db="EMBL/GenBank/DDBJ databases">
        <title>A dynamic microbial community with high functional redundancy inhabits the cold, oxic subseafloor aquifer.</title>
        <authorList>
            <person name="Tully B.J."/>
            <person name="Wheat C.G."/>
            <person name="Glazer B.T."/>
            <person name="Huber J.A."/>
        </authorList>
    </citation>
    <scope>NUCLEOTIDE SEQUENCE [LARGE SCALE GENOMIC DNA]</scope>
</reference>
<keyword evidence="1" id="KW-0812">Transmembrane</keyword>
<keyword evidence="1" id="KW-0472">Membrane</keyword>